<gene>
    <name evidence="2" type="primary">zzef1</name>
    <name evidence="2" type="ORF">DAT39_013633</name>
</gene>
<dbReference type="PANTHER" id="PTHR22772:SF4">
    <property type="entry name" value="ZINC FINGER ZZ-TYPE AND EF-HAND DOMAIN-CONTAINING PROTEIN 1"/>
    <property type="match status" value="1"/>
</dbReference>
<evidence type="ECO:0000313" key="2">
    <source>
        <dbReference type="EMBL" id="KAF5896676.1"/>
    </source>
</evidence>
<dbReference type="InterPro" id="IPR040099">
    <property type="entry name" value="ZZEF1"/>
</dbReference>
<protein>
    <submittedName>
        <fullName evidence="2">Zinc finger ZZ-type and EF-hand domain-containing protein 1</fullName>
    </submittedName>
</protein>
<accession>A0A8J4U1L1</accession>
<comment type="caution">
    <text evidence="2">The sequence shown here is derived from an EMBL/GenBank/DDBJ whole genome shotgun (WGS) entry which is preliminary data.</text>
</comment>
<dbReference type="Proteomes" id="UP000727407">
    <property type="component" value="Unassembled WGS sequence"/>
</dbReference>
<organism evidence="2 3">
    <name type="scientific">Clarias magur</name>
    <name type="common">Asian catfish</name>
    <name type="synonym">Macropteronotus magur</name>
    <dbReference type="NCBI Taxonomy" id="1594786"/>
    <lineage>
        <taxon>Eukaryota</taxon>
        <taxon>Metazoa</taxon>
        <taxon>Chordata</taxon>
        <taxon>Craniata</taxon>
        <taxon>Vertebrata</taxon>
        <taxon>Euteleostomi</taxon>
        <taxon>Actinopterygii</taxon>
        <taxon>Neopterygii</taxon>
        <taxon>Teleostei</taxon>
        <taxon>Ostariophysi</taxon>
        <taxon>Siluriformes</taxon>
        <taxon>Clariidae</taxon>
        <taxon>Clarias</taxon>
    </lineage>
</organism>
<name>A0A8J4U1L1_CLAMG</name>
<dbReference type="EMBL" id="QNUK01000268">
    <property type="protein sequence ID" value="KAF5896676.1"/>
    <property type="molecule type" value="Genomic_DNA"/>
</dbReference>
<feature type="region of interest" description="Disordered" evidence="1">
    <location>
        <begin position="1"/>
        <end position="72"/>
    </location>
</feature>
<sequence length="146" mass="14785">MGNAESGGTGSGDEEDIEAESPSFTEGGPASAAPTGPGTGGSAAAAGGSGSGRSLRGSTHTPAASSGLPSPEALMEQVRLREAAGRAGDTATLAVSESAIARNESALVRWLEERLGRGEEALTLEQFCDMLESRDAQRDECEEQNC</sequence>
<evidence type="ECO:0000256" key="1">
    <source>
        <dbReference type="SAM" id="MobiDB-lite"/>
    </source>
</evidence>
<feature type="compositionally biased region" description="Gly residues" evidence="1">
    <location>
        <begin position="37"/>
        <end position="51"/>
    </location>
</feature>
<reference evidence="2" key="1">
    <citation type="submission" date="2020-07" db="EMBL/GenBank/DDBJ databases">
        <title>Clarias magur genome sequencing, assembly and annotation.</title>
        <authorList>
            <person name="Kushwaha B."/>
            <person name="Kumar R."/>
            <person name="Das P."/>
            <person name="Joshi C.G."/>
            <person name="Kumar D."/>
            <person name="Nagpure N.S."/>
            <person name="Pandey M."/>
            <person name="Agarwal S."/>
            <person name="Srivastava S."/>
            <person name="Singh M."/>
            <person name="Sahoo L."/>
            <person name="Jayasankar P."/>
            <person name="Meher P.K."/>
            <person name="Koringa P.G."/>
            <person name="Iquebal M.A."/>
            <person name="Das S.P."/>
            <person name="Bit A."/>
            <person name="Patnaik S."/>
            <person name="Patel N."/>
            <person name="Shah T.M."/>
            <person name="Hinsu A."/>
            <person name="Jena J.K."/>
        </authorList>
    </citation>
    <scope>NUCLEOTIDE SEQUENCE</scope>
    <source>
        <strain evidence="2">CIFAMagur01</strain>
        <tissue evidence="2">Testis</tissue>
    </source>
</reference>
<feature type="compositionally biased region" description="Low complexity" evidence="1">
    <location>
        <begin position="27"/>
        <end position="36"/>
    </location>
</feature>
<feature type="compositionally biased region" description="Gly residues" evidence="1">
    <location>
        <begin position="1"/>
        <end position="11"/>
    </location>
</feature>
<evidence type="ECO:0000313" key="3">
    <source>
        <dbReference type="Proteomes" id="UP000727407"/>
    </source>
</evidence>
<keyword evidence="3" id="KW-1185">Reference proteome</keyword>
<dbReference type="PANTHER" id="PTHR22772">
    <property type="entry name" value="NOVEL ZZ TYPE ZINC FINGER DOMAIN CONTAINING PROTEIN"/>
    <property type="match status" value="1"/>
</dbReference>
<proteinExistence type="predicted"/>
<dbReference type="AlphaFoldDB" id="A0A8J4U1L1"/>